<dbReference type="Gene3D" id="1.10.150.240">
    <property type="entry name" value="Putative phosphatase, domain 2"/>
    <property type="match status" value="1"/>
</dbReference>
<accession>M2R939</accession>
<dbReference type="Proteomes" id="UP000016930">
    <property type="component" value="Unassembled WGS sequence"/>
</dbReference>
<evidence type="ECO:0000259" key="1">
    <source>
        <dbReference type="PROSITE" id="PS50011"/>
    </source>
</evidence>
<evidence type="ECO:0000313" key="3">
    <source>
        <dbReference type="Proteomes" id="UP000016930"/>
    </source>
</evidence>
<dbReference type="InterPro" id="IPR023198">
    <property type="entry name" value="PGP-like_dom2"/>
</dbReference>
<dbReference type="PROSITE" id="PS50011">
    <property type="entry name" value="PROTEIN_KINASE_DOM"/>
    <property type="match status" value="1"/>
</dbReference>
<dbReference type="OrthoDB" id="3258886at2759"/>
<dbReference type="SMART" id="SM00220">
    <property type="entry name" value="S_TKc"/>
    <property type="match status" value="1"/>
</dbReference>
<dbReference type="HOGENOM" id="CLU_411028_0_0_1"/>
<dbReference type="STRING" id="914234.M2R939"/>
<dbReference type="InterPro" id="IPR050235">
    <property type="entry name" value="CK1_Ser-Thr_kinase"/>
</dbReference>
<dbReference type="SUPFAM" id="SSF56112">
    <property type="entry name" value="Protein kinase-like (PK-like)"/>
    <property type="match status" value="1"/>
</dbReference>
<dbReference type="Gene3D" id="1.10.510.10">
    <property type="entry name" value="Transferase(Phosphotransferase) domain 1"/>
    <property type="match status" value="1"/>
</dbReference>
<dbReference type="Pfam" id="PF00069">
    <property type="entry name" value="Pkinase"/>
    <property type="match status" value="1"/>
</dbReference>
<protein>
    <recommendedName>
        <fullName evidence="1">Protein kinase domain-containing protein</fullName>
    </recommendedName>
</protein>
<dbReference type="InterPro" id="IPR011009">
    <property type="entry name" value="Kinase-like_dom_sf"/>
</dbReference>
<dbReference type="CDD" id="cd14016">
    <property type="entry name" value="STKc_CK1"/>
    <property type="match status" value="1"/>
</dbReference>
<keyword evidence="3" id="KW-1185">Reference proteome</keyword>
<dbReference type="EMBL" id="KB445801">
    <property type="protein sequence ID" value="EMD34927.1"/>
    <property type="molecule type" value="Genomic_DNA"/>
</dbReference>
<reference evidence="2 3" key="1">
    <citation type="journal article" date="2012" name="Proc. Natl. Acad. Sci. U.S.A.">
        <title>Comparative genomics of Ceriporiopsis subvermispora and Phanerochaete chrysosporium provide insight into selective ligninolysis.</title>
        <authorList>
            <person name="Fernandez-Fueyo E."/>
            <person name="Ruiz-Duenas F.J."/>
            <person name="Ferreira P."/>
            <person name="Floudas D."/>
            <person name="Hibbett D.S."/>
            <person name="Canessa P."/>
            <person name="Larrondo L.F."/>
            <person name="James T.Y."/>
            <person name="Seelenfreund D."/>
            <person name="Lobos S."/>
            <person name="Polanco R."/>
            <person name="Tello M."/>
            <person name="Honda Y."/>
            <person name="Watanabe T."/>
            <person name="Watanabe T."/>
            <person name="Ryu J.S."/>
            <person name="Kubicek C.P."/>
            <person name="Schmoll M."/>
            <person name="Gaskell J."/>
            <person name="Hammel K.E."/>
            <person name="St John F.J."/>
            <person name="Vanden Wymelenberg A."/>
            <person name="Sabat G."/>
            <person name="Splinter BonDurant S."/>
            <person name="Syed K."/>
            <person name="Yadav J.S."/>
            <person name="Doddapaneni H."/>
            <person name="Subramanian V."/>
            <person name="Lavin J.L."/>
            <person name="Oguiza J.A."/>
            <person name="Perez G."/>
            <person name="Pisabarro A.G."/>
            <person name="Ramirez L."/>
            <person name="Santoyo F."/>
            <person name="Master E."/>
            <person name="Coutinho P.M."/>
            <person name="Henrissat B."/>
            <person name="Lombard V."/>
            <person name="Magnuson J.K."/>
            <person name="Kuees U."/>
            <person name="Hori C."/>
            <person name="Igarashi K."/>
            <person name="Samejima M."/>
            <person name="Held B.W."/>
            <person name="Barry K.W."/>
            <person name="LaButti K.M."/>
            <person name="Lapidus A."/>
            <person name="Lindquist E.A."/>
            <person name="Lucas S.M."/>
            <person name="Riley R."/>
            <person name="Salamov A.A."/>
            <person name="Hoffmeister D."/>
            <person name="Schwenk D."/>
            <person name="Hadar Y."/>
            <person name="Yarden O."/>
            <person name="de Vries R.P."/>
            <person name="Wiebenga A."/>
            <person name="Stenlid J."/>
            <person name="Eastwood D."/>
            <person name="Grigoriev I.V."/>
            <person name="Berka R.M."/>
            <person name="Blanchette R.A."/>
            <person name="Kersten P."/>
            <person name="Martinez A.T."/>
            <person name="Vicuna R."/>
            <person name="Cullen D."/>
        </authorList>
    </citation>
    <scope>NUCLEOTIDE SEQUENCE [LARGE SCALE GENOMIC DNA]</scope>
    <source>
        <strain evidence="2 3">B</strain>
    </source>
</reference>
<feature type="domain" description="Protein kinase" evidence="1">
    <location>
        <begin position="351"/>
        <end position="617"/>
    </location>
</feature>
<gene>
    <name evidence="2" type="ORF">CERSUDRAFT_96839</name>
</gene>
<name>M2R939_CERS8</name>
<proteinExistence type="predicted"/>
<dbReference type="Gene3D" id="3.40.50.1000">
    <property type="entry name" value="HAD superfamily/HAD-like"/>
    <property type="match status" value="1"/>
</dbReference>
<dbReference type="AlphaFoldDB" id="M2R939"/>
<dbReference type="PANTHER" id="PTHR11909">
    <property type="entry name" value="CASEIN KINASE-RELATED"/>
    <property type="match status" value="1"/>
</dbReference>
<dbReference type="InterPro" id="IPR023214">
    <property type="entry name" value="HAD_sf"/>
</dbReference>
<dbReference type="GO" id="GO:0005524">
    <property type="term" value="F:ATP binding"/>
    <property type="evidence" value="ECO:0007669"/>
    <property type="project" value="InterPro"/>
</dbReference>
<evidence type="ECO:0000313" key="2">
    <source>
        <dbReference type="EMBL" id="EMD34927.1"/>
    </source>
</evidence>
<dbReference type="InterPro" id="IPR000719">
    <property type="entry name" value="Prot_kinase_dom"/>
</dbReference>
<dbReference type="GO" id="GO:0004672">
    <property type="term" value="F:protein kinase activity"/>
    <property type="evidence" value="ECO:0007669"/>
    <property type="project" value="InterPro"/>
</dbReference>
<sequence>MFLFIPKSTLTIFESIISRRFDISIPKRAYGAMHPRYNTDLQADVCVATDILEAEDVPYDGQPLPEFQETIVRWDDPSPDFDEVEDPGRCPRIGAGVFRVIIFDLIGTLIDRDTAIIQAVMSLTPQSGATLPRHEALAMYIGCESSRTRDDPRARPVDTMRLALRDVATRLGCLIDDCTIDRALAALRRPILYEDARSGLDLLRSKAVEIFALPLPDTLFSSYLDLPLGVGVLKSAMAPPNDLYLQISEKCDIILSRARTIYPNIRASEILLIAASTFRAIEPARAAGFQSALIARAESLTSSIRLDTAPPTYSADNLKNIFPLLESLLEDDQFYKLDLYRFPPFRIRGLWQCNEILGEGSFVYNAFHLFTKDEVAIKVDMPDEELHLPCALPYEAKIYRVLQGHLGILEPRWYGEEGGAGVMIMDRLGPNLDQLRRFCRGTFSMKTICMLALQMISRIEFAHSRGIVIRDIKPTNFAMGMNAHRNVLFIIDFGVAKLCMNPMTGRHIPFRSGRRHIGTARYSSYNSHFGHEFGRRDDIEAFGTTLLFLLHGKLPWQGIYAPNEDAKLRRIGEMKAGDAMRKLLAQSPPELTALFNHSRSLSFEDKPDYDLIRGLFLRRMQQEKWTNDGLFDWIDPRFLRRGTLLPDEYLWDPELAFDSFKHVVMPWT</sequence>
<organism evidence="2 3">
    <name type="scientific">Ceriporiopsis subvermispora (strain B)</name>
    <name type="common">White-rot fungus</name>
    <name type="synonym">Gelatoporia subvermispora</name>
    <dbReference type="NCBI Taxonomy" id="914234"/>
    <lineage>
        <taxon>Eukaryota</taxon>
        <taxon>Fungi</taxon>
        <taxon>Dikarya</taxon>
        <taxon>Basidiomycota</taxon>
        <taxon>Agaricomycotina</taxon>
        <taxon>Agaricomycetes</taxon>
        <taxon>Polyporales</taxon>
        <taxon>Gelatoporiaceae</taxon>
        <taxon>Gelatoporia</taxon>
    </lineage>
</organism>
<dbReference type="SUPFAM" id="SSF56784">
    <property type="entry name" value="HAD-like"/>
    <property type="match status" value="1"/>
</dbReference>
<dbReference type="InterPro" id="IPR036412">
    <property type="entry name" value="HAD-like_sf"/>
</dbReference>